<evidence type="ECO:0000313" key="2">
    <source>
        <dbReference type="EMBL" id="CEK59829.1"/>
    </source>
</evidence>
<name>A0A0B6YU87_9EUPU</name>
<protein>
    <submittedName>
        <fullName evidence="2">Uncharacterized protein</fullName>
    </submittedName>
</protein>
<feature type="compositionally biased region" description="Polar residues" evidence="1">
    <location>
        <begin position="244"/>
        <end position="262"/>
    </location>
</feature>
<feature type="non-terminal residue" evidence="2">
    <location>
        <position position="1"/>
    </location>
</feature>
<evidence type="ECO:0000256" key="1">
    <source>
        <dbReference type="SAM" id="MobiDB-lite"/>
    </source>
</evidence>
<feature type="region of interest" description="Disordered" evidence="1">
    <location>
        <begin position="236"/>
        <end position="262"/>
    </location>
</feature>
<accession>A0A0B6YU87</accession>
<organism evidence="2">
    <name type="scientific">Arion vulgaris</name>
    <dbReference type="NCBI Taxonomy" id="1028688"/>
    <lineage>
        <taxon>Eukaryota</taxon>
        <taxon>Metazoa</taxon>
        <taxon>Spiralia</taxon>
        <taxon>Lophotrochozoa</taxon>
        <taxon>Mollusca</taxon>
        <taxon>Gastropoda</taxon>
        <taxon>Heterobranchia</taxon>
        <taxon>Euthyneura</taxon>
        <taxon>Panpulmonata</taxon>
        <taxon>Eupulmonata</taxon>
        <taxon>Stylommatophora</taxon>
        <taxon>Helicina</taxon>
        <taxon>Arionoidea</taxon>
        <taxon>Arionidae</taxon>
        <taxon>Arion</taxon>
    </lineage>
</organism>
<reference evidence="2" key="1">
    <citation type="submission" date="2014-12" db="EMBL/GenBank/DDBJ databases">
        <title>Insight into the proteome of Arion vulgaris.</title>
        <authorList>
            <person name="Aradska J."/>
            <person name="Bulat T."/>
            <person name="Smidak R."/>
            <person name="Sarate P."/>
            <person name="Gangsoo J."/>
            <person name="Sialana F."/>
            <person name="Bilban M."/>
            <person name="Lubec G."/>
        </authorList>
    </citation>
    <scope>NUCLEOTIDE SEQUENCE</scope>
    <source>
        <tissue evidence="2">Skin</tissue>
    </source>
</reference>
<proteinExistence type="predicted"/>
<dbReference type="AlphaFoldDB" id="A0A0B6YU87"/>
<gene>
    <name evidence="2" type="primary">ORF37552</name>
</gene>
<sequence length="262" mass="29737">LDNGCDNAVVCATNTTSADSMDLDSALDELGMLSTVTNSRRQYLLETQGHASFMKRDHRLRSKSESSPNLSTLYHSNGYHIVQMNSNFVANLSGTFILNEPSSLREQSLPMSESSRFKYRNSNTIDEATRHQRSVPRMSRMRKDRYLYRRSRCPYKIPYRLCSAIQESSPRPDYFSTFASPFSASLSEIGASAPYSRRTNCQKFKSDVASSVNSQTEVCLVRSLSAEYLRHIENEPNKDRTSCDTEQNLDSVTSRMTNLHMS</sequence>
<dbReference type="EMBL" id="HACG01012964">
    <property type="protein sequence ID" value="CEK59829.1"/>
    <property type="molecule type" value="Transcribed_RNA"/>
</dbReference>